<organism evidence="1 2">
    <name type="scientific">Parafrankia soli</name>
    <dbReference type="NCBI Taxonomy" id="2599596"/>
    <lineage>
        <taxon>Bacteria</taxon>
        <taxon>Bacillati</taxon>
        <taxon>Actinomycetota</taxon>
        <taxon>Actinomycetes</taxon>
        <taxon>Frankiales</taxon>
        <taxon>Frankiaceae</taxon>
        <taxon>Parafrankia</taxon>
    </lineage>
</organism>
<name>A0A1S1PJ98_9ACTN</name>
<proteinExistence type="predicted"/>
<dbReference type="EMBL" id="MAXA01000255">
    <property type="protein sequence ID" value="OHV21337.1"/>
    <property type="molecule type" value="Genomic_DNA"/>
</dbReference>
<comment type="caution">
    <text evidence="1">The sequence shown here is derived from an EMBL/GenBank/DDBJ whole genome shotgun (WGS) entry which is preliminary data.</text>
</comment>
<reference evidence="2" key="1">
    <citation type="submission" date="2016-07" db="EMBL/GenBank/DDBJ databases">
        <title>Frankia sp. NRRL B-16219 Genome sequencing.</title>
        <authorList>
            <person name="Ghodhbane-Gtari F."/>
            <person name="Swanson E."/>
            <person name="Gueddou A."/>
            <person name="Louati M."/>
            <person name="Nouioui I."/>
            <person name="Hezbri K."/>
            <person name="Abebe-Akele F."/>
            <person name="Simpson S."/>
            <person name="Morris K."/>
            <person name="Thomas K."/>
            <person name="Gtari M."/>
            <person name="Tisa L.S."/>
        </authorList>
    </citation>
    <scope>NUCLEOTIDE SEQUENCE [LARGE SCALE GENOMIC DNA]</scope>
    <source>
        <strain evidence="2">NRRL B-16219</strain>
    </source>
</reference>
<gene>
    <name evidence="1" type="ORF">BBK14_26770</name>
</gene>
<evidence type="ECO:0000313" key="1">
    <source>
        <dbReference type="EMBL" id="OHV21337.1"/>
    </source>
</evidence>
<dbReference type="Proteomes" id="UP000179769">
    <property type="component" value="Unassembled WGS sequence"/>
</dbReference>
<accession>A0A1S1PJ98</accession>
<evidence type="ECO:0000313" key="2">
    <source>
        <dbReference type="Proteomes" id="UP000179769"/>
    </source>
</evidence>
<evidence type="ECO:0008006" key="3">
    <source>
        <dbReference type="Google" id="ProtNLM"/>
    </source>
</evidence>
<dbReference type="AlphaFoldDB" id="A0A1S1PJ98"/>
<keyword evidence="2" id="KW-1185">Reference proteome</keyword>
<sequence length="124" mass="13703">MGNAAKACSATASNDEAPHAHTLLIRKSTTPQTRDGRTFYEFEYFLVHAPTATAVPDMVADAGSRWTIEEDNGHGKDILGLDQYQVRKWTPWHRHITISMLAQAFLAATRAGLGKDPEPREAAR</sequence>
<protein>
    <recommendedName>
        <fullName evidence="3">Transposase</fullName>
    </recommendedName>
</protein>